<reference evidence="2 3" key="1">
    <citation type="submission" date="2024-09" db="EMBL/GenBank/DDBJ databases">
        <authorList>
            <person name="Sun Q."/>
            <person name="Mori K."/>
        </authorList>
    </citation>
    <scope>NUCLEOTIDE SEQUENCE [LARGE SCALE GENOMIC DNA]</scope>
    <source>
        <strain evidence="2 3">CCM 8545</strain>
    </source>
</reference>
<dbReference type="RefSeq" id="WP_385876719.1">
    <property type="nucleotide sequence ID" value="NZ_JBHLXE010000070.1"/>
</dbReference>
<keyword evidence="1" id="KW-0812">Transmembrane</keyword>
<gene>
    <name evidence="2" type="ORF">ACFFIT_05880</name>
</gene>
<accession>A0ABV6C9G8</accession>
<keyword evidence="3" id="KW-1185">Reference proteome</keyword>
<dbReference type="Proteomes" id="UP001589758">
    <property type="component" value="Unassembled WGS sequence"/>
</dbReference>
<evidence type="ECO:0000313" key="3">
    <source>
        <dbReference type="Proteomes" id="UP001589758"/>
    </source>
</evidence>
<protein>
    <recommendedName>
        <fullName evidence="4">DUF115 domain-containing protein</fullName>
    </recommendedName>
</protein>
<feature type="transmembrane region" description="Helical" evidence="1">
    <location>
        <begin position="12"/>
        <end position="31"/>
    </location>
</feature>
<dbReference type="Gene3D" id="3.90.1480.10">
    <property type="entry name" value="Alpha-2,3-sialyltransferase"/>
    <property type="match status" value="1"/>
</dbReference>
<evidence type="ECO:0000256" key="1">
    <source>
        <dbReference type="SAM" id="Phobius"/>
    </source>
</evidence>
<evidence type="ECO:0008006" key="4">
    <source>
        <dbReference type="Google" id="ProtNLM"/>
    </source>
</evidence>
<evidence type="ECO:0000313" key="2">
    <source>
        <dbReference type="EMBL" id="MFC0179615.1"/>
    </source>
</evidence>
<keyword evidence="1" id="KW-0472">Membrane</keyword>
<keyword evidence="1" id="KW-1133">Transmembrane helix</keyword>
<name>A0ABV6C9G8_9GAMM</name>
<sequence length="297" mass="34715">MRNNIYKLTTKILKTLSLYILLLPLYLKYLISNGIKIKTIKLYKTKKNIIVIGNGPSLTNDVDFIYSNIGSADFISVNHFAENEIFFKIKPQKYILLDNYFWNEKADRKLVERREYLFEILNRITWEMQLLLPINSNVKYIEKKISNSNVKILPFKLIDISAIGLYLNIQIAAKLYSNKIITPPSCNVLIYAVYFSVLAKYEKIYIVGADLSFHNDVSVNQITNDVEITYRHFYGNSEKVILFKNPEREKKMTMLELMDTTYLTYYGHYSLAIFALNNGCEIINKSSFSMIDSYKRI</sequence>
<comment type="caution">
    <text evidence="2">The sequence shown here is derived from an EMBL/GenBank/DDBJ whole genome shotgun (WGS) entry which is preliminary data.</text>
</comment>
<proteinExistence type="predicted"/>
<dbReference type="EMBL" id="JBHLXE010000070">
    <property type="protein sequence ID" value="MFC0179615.1"/>
    <property type="molecule type" value="Genomic_DNA"/>
</dbReference>
<organism evidence="2 3">
    <name type="scientific">Thorsellia kenyensis</name>
    <dbReference type="NCBI Taxonomy" id="1549888"/>
    <lineage>
        <taxon>Bacteria</taxon>
        <taxon>Pseudomonadati</taxon>
        <taxon>Pseudomonadota</taxon>
        <taxon>Gammaproteobacteria</taxon>
        <taxon>Enterobacterales</taxon>
        <taxon>Thorselliaceae</taxon>
        <taxon>Thorsellia</taxon>
    </lineage>
</organism>